<feature type="signal peptide" evidence="6">
    <location>
        <begin position="1"/>
        <end position="23"/>
    </location>
</feature>
<evidence type="ECO:0000313" key="9">
    <source>
        <dbReference type="EMBL" id="TXE24468.1"/>
    </source>
</evidence>
<dbReference type="AlphaFoldDB" id="A0A5C7BTC9"/>
<dbReference type="Pfam" id="PF00345">
    <property type="entry name" value="PapD_N"/>
    <property type="match status" value="1"/>
</dbReference>
<dbReference type="Pfam" id="PF02753">
    <property type="entry name" value="PapD_C"/>
    <property type="match status" value="1"/>
</dbReference>
<gene>
    <name evidence="9" type="ORF">FOT62_24710</name>
</gene>
<accession>A0A5C7BTC9</accession>
<comment type="caution">
    <text evidence="9">The sequence shown here is derived from an EMBL/GenBank/DDBJ whole genome shotgun (WGS) entry which is preliminary data.</text>
</comment>
<comment type="subcellular location">
    <subcellularLocation>
        <location evidence="1">Periplasm</location>
    </subcellularLocation>
</comment>
<proteinExistence type="inferred from homology"/>
<dbReference type="Gene3D" id="2.60.40.10">
    <property type="entry name" value="Immunoglobulins"/>
    <property type="match status" value="2"/>
</dbReference>
<dbReference type="InterPro" id="IPR050643">
    <property type="entry name" value="Periplasmic_pilus_chap"/>
</dbReference>
<evidence type="ECO:0000256" key="6">
    <source>
        <dbReference type="SAM" id="SignalP"/>
    </source>
</evidence>
<feature type="domain" description="Pili assembly chaperone N-terminal" evidence="7">
    <location>
        <begin position="24"/>
        <end position="150"/>
    </location>
</feature>
<dbReference type="GO" id="GO:0030288">
    <property type="term" value="C:outer membrane-bounded periplasmic space"/>
    <property type="evidence" value="ECO:0007669"/>
    <property type="project" value="InterPro"/>
</dbReference>
<feature type="chain" id="PRO_5023037645" evidence="6">
    <location>
        <begin position="24"/>
        <end position="239"/>
    </location>
</feature>
<name>A0A5C7BTC9_SERMA</name>
<evidence type="ECO:0000256" key="5">
    <source>
        <dbReference type="ARBA" id="ARBA00023186"/>
    </source>
</evidence>
<keyword evidence="5" id="KW-0143">Chaperone</keyword>
<dbReference type="GO" id="GO:0071555">
    <property type="term" value="P:cell wall organization"/>
    <property type="evidence" value="ECO:0007669"/>
    <property type="project" value="InterPro"/>
</dbReference>
<evidence type="ECO:0000259" key="7">
    <source>
        <dbReference type="Pfam" id="PF00345"/>
    </source>
</evidence>
<dbReference type="SUPFAM" id="SSF49584">
    <property type="entry name" value="Periplasmic chaperone C-domain"/>
    <property type="match status" value="1"/>
</dbReference>
<protein>
    <submittedName>
        <fullName evidence="9">Molecular chaperone</fullName>
    </submittedName>
</protein>
<dbReference type="InterPro" id="IPR016147">
    <property type="entry name" value="Pili_assmbl_chaperone_N"/>
</dbReference>
<evidence type="ECO:0000256" key="3">
    <source>
        <dbReference type="ARBA" id="ARBA00022729"/>
    </source>
</evidence>
<comment type="similarity">
    <text evidence="2">Belongs to the periplasmic pilus chaperone family.</text>
</comment>
<evidence type="ECO:0000313" key="10">
    <source>
        <dbReference type="Proteomes" id="UP000321126"/>
    </source>
</evidence>
<dbReference type="InterPro" id="IPR001829">
    <property type="entry name" value="Pili_assmbl_chaperone_bac"/>
</dbReference>
<dbReference type="InterPro" id="IPR013783">
    <property type="entry name" value="Ig-like_fold"/>
</dbReference>
<organism evidence="9 10">
    <name type="scientific">Serratia marcescens</name>
    <dbReference type="NCBI Taxonomy" id="615"/>
    <lineage>
        <taxon>Bacteria</taxon>
        <taxon>Pseudomonadati</taxon>
        <taxon>Pseudomonadota</taxon>
        <taxon>Gammaproteobacteria</taxon>
        <taxon>Enterobacterales</taxon>
        <taxon>Yersiniaceae</taxon>
        <taxon>Serratia</taxon>
    </lineage>
</organism>
<dbReference type="EMBL" id="VOUQ01000032">
    <property type="protein sequence ID" value="TXE24468.1"/>
    <property type="molecule type" value="Genomic_DNA"/>
</dbReference>
<evidence type="ECO:0000256" key="2">
    <source>
        <dbReference type="ARBA" id="ARBA00007399"/>
    </source>
</evidence>
<dbReference type="InterPro" id="IPR008962">
    <property type="entry name" value="PapD-like_sf"/>
</dbReference>
<reference evidence="9 10" key="1">
    <citation type="submission" date="2019-07" db="EMBL/GenBank/DDBJ databases">
        <title>Serratia strains were isolated from fresh produce.</title>
        <authorList>
            <person name="Cho G.-S."/>
            <person name="Stein M."/>
            <person name="Lee W."/>
            <person name="Suh S.H."/>
            <person name="Franz C.M.A.P."/>
        </authorList>
    </citation>
    <scope>NUCLEOTIDE SEQUENCE [LARGE SCALE GENOMIC DNA]</scope>
    <source>
        <strain evidence="9 10">S16</strain>
    </source>
</reference>
<dbReference type="SUPFAM" id="SSF49354">
    <property type="entry name" value="PapD-like"/>
    <property type="match status" value="1"/>
</dbReference>
<evidence type="ECO:0000256" key="1">
    <source>
        <dbReference type="ARBA" id="ARBA00004418"/>
    </source>
</evidence>
<dbReference type="RefSeq" id="WP_048797157.1">
    <property type="nucleotide sequence ID" value="NZ_JVEJ01000425.1"/>
</dbReference>
<sequence length="239" mass="25388">MGMKKSLTTALTALLLLSGSAQAFMLGGTRLVLEQDRGVASIAVYSGEREALKLVHSQVLTAQDGGAPSTHFMVTPPLFRLEPGAQGQVRVSLVDPQGLPVDRESRLYLKVIAIPSINPLGRNDTTGFTGGALLVNTGSIIKLFYRPHGLAAPTQGGGATLTFTRVPGGVQVHNPTPWYVTLGDLRIDDRPVTFSSQQAAELPPFGTTTFGTTSRLKQRAQWRVLDDAGKSVGGTTPIR</sequence>
<dbReference type="PRINTS" id="PR00969">
    <property type="entry name" value="CHAPERONPILI"/>
</dbReference>
<dbReference type="PANTHER" id="PTHR30251:SF2">
    <property type="entry name" value="FIMBRIAL CHAPERONE YADV-RELATED"/>
    <property type="match status" value="1"/>
</dbReference>
<feature type="domain" description="Pili assembly chaperone C-terminal" evidence="8">
    <location>
        <begin position="172"/>
        <end position="231"/>
    </location>
</feature>
<evidence type="ECO:0000259" key="8">
    <source>
        <dbReference type="Pfam" id="PF02753"/>
    </source>
</evidence>
<keyword evidence="4" id="KW-0574">Periplasm</keyword>
<dbReference type="PANTHER" id="PTHR30251">
    <property type="entry name" value="PILUS ASSEMBLY CHAPERONE"/>
    <property type="match status" value="1"/>
</dbReference>
<keyword evidence="3 6" id="KW-0732">Signal</keyword>
<dbReference type="InterPro" id="IPR036316">
    <property type="entry name" value="Pili_assmbl_chap_C_dom_sf"/>
</dbReference>
<evidence type="ECO:0000256" key="4">
    <source>
        <dbReference type="ARBA" id="ARBA00022764"/>
    </source>
</evidence>
<dbReference type="Proteomes" id="UP000321126">
    <property type="component" value="Unassembled WGS sequence"/>
</dbReference>
<dbReference type="InterPro" id="IPR016148">
    <property type="entry name" value="Pili_assmbl_chaperone_C"/>
</dbReference>